<dbReference type="Pfam" id="PF07727">
    <property type="entry name" value="RVT_2"/>
    <property type="match status" value="1"/>
</dbReference>
<evidence type="ECO:0000259" key="1">
    <source>
        <dbReference type="Pfam" id="PF07727"/>
    </source>
</evidence>
<dbReference type="InterPro" id="IPR043502">
    <property type="entry name" value="DNA/RNA_pol_sf"/>
</dbReference>
<evidence type="ECO:0000313" key="3">
    <source>
        <dbReference type="RefSeq" id="XP_056688236.1"/>
    </source>
</evidence>
<dbReference type="InterPro" id="IPR013103">
    <property type="entry name" value="RVT_2"/>
</dbReference>
<dbReference type="CDD" id="cd09272">
    <property type="entry name" value="RNase_HI_RT_Ty1"/>
    <property type="match status" value="1"/>
</dbReference>
<evidence type="ECO:0000313" key="2">
    <source>
        <dbReference type="Proteomes" id="UP000813463"/>
    </source>
</evidence>
<proteinExistence type="predicted"/>
<dbReference type="RefSeq" id="XP_056688236.1">
    <property type="nucleotide sequence ID" value="XM_056832258.1"/>
</dbReference>
<name>A0ABM3QY02_SPIOL</name>
<keyword evidence="2" id="KW-1185">Reference proteome</keyword>
<dbReference type="PANTHER" id="PTHR11439:SF498">
    <property type="entry name" value="DNAK FAMILY PROTEIN"/>
    <property type="match status" value="1"/>
</dbReference>
<protein>
    <submittedName>
        <fullName evidence="3">Uncharacterized mitochondrial protein AtMg00810-like</fullName>
    </submittedName>
</protein>
<dbReference type="GeneID" id="130463201"/>
<dbReference type="SUPFAM" id="SSF56672">
    <property type="entry name" value="DNA/RNA polymerases"/>
    <property type="match status" value="1"/>
</dbReference>
<reference evidence="3" key="2">
    <citation type="submission" date="2025-08" db="UniProtKB">
        <authorList>
            <consortium name="RefSeq"/>
        </authorList>
    </citation>
    <scope>IDENTIFICATION</scope>
    <source>
        <tissue evidence="3">Leaf</tissue>
    </source>
</reference>
<sequence length="421" mass="47190">MGTVRCIIALAASMRWDIYQLDVNNAFLHGDLHEEVYMRMPEGIPNPDNKVCRLKKSLYGLKQASRQWFAKLHGELQYQGFIKSKKDYSLFIKKHDDHITIAAIYVDDILLTGNHLPTIITLKAHLDAVFNIKDLGIMHFFLGIEVGYLPDGVVLTQKKFTKSLLSDCGFDLHKSAATSLSINTKLYAEEGALYDAPEHYRTLVGKLKFLTHTRPDLCFAVQLLSQFMHMPRVPHVTALHHVLRYVAHTAGQGIVLHAADSLTLQAFSDSDWAACPNTRKSITGYVLLFGNSPISWKSKKQSTVSKSSSEAEYRAMAAAASEITWLSAIYIGKNPVFHERTKHIEIDCHFTRDKVLEGLIQLTYLPTHSQLADVFTKALPSPQFSDLLSKLGSPQHTYTFSHMIITLVTTSADVAMQQLGC</sequence>
<feature type="domain" description="Reverse transcriptase Ty1/copia-type" evidence="1">
    <location>
        <begin position="3"/>
        <end position="170"/>
    </location>
</feature>
<dbReference type="PANTHER" id="PTHR11439">
    <property type="entry name" value="GAG-POL-RELATED RETROTRANSPOSON"/>
    <property type="match status" value="1"/>
</dbReference>
<organism evidence="2 3">
    <name type="scientific">Spinacia oleracea</name>
    <name type="common">Spinach</name>
    <dbReference type="NCBI Taxonomy" id="3562"/>
    <lineage>
        <taxon>Eukaryota</taxon>
        <taxon>Viridiplantae</taxon>
        <taxon>Streptophyta</taxon>
        <taxon>Embryophyta</taxon>
        <taxon>Tracheophyta</taxon>
        <taxon>Spermatophyta</taxon>
        <taxon>Magnoliopsida</taxon>
        <taxon>eudicotyledons</taxon>
        <taxon>Gunneridae</taxon>
        <taxon>Pentapetalae</taxon>
        <taxon>Caryophyllales</taxon>
        <taxon>Chenopodiaceae</taxon>
        <taxon>Chenopodioideae</taxon>
        <taxon>Anserineae</taxon>
        <taxon>Spinacia</taxon>
    </lineage>
</organism>
<gene>
    <name evidence="3" type="primary">LOC130463201</name>
</gene>
<reference evidence="2" key="1">
    <citation type="journal article" date="2021" name="Nat. Commun.">
        <title>Genomic analyses provide insights into spinach domestication and the genetic basis of agronomic traits.</title>
        <authorList>
            <person name="Cai X."/>
            <person name="Sun X."/>
            <person name="Xu C."/>
            <person name="Sun H."/>
            <person name="Wang X."/>
            <person name="Ge C."/>
            <person name="Zhang Z."/>
            <person name="Wang Q."/>
            <person name="Fei Z."/>
            <person name="Jiao C."/>
            <person name="Wang Q."/>
        </authorList>
    </citation>
    <scope>NUCLEOTIDE SEQUENCE [LARGE SCALE GENOMIC DNA]</scope>
    <source>
        <strain evidence="2">cv. Varoflay</strain>
    </source>
</reference>
<accession>A0ABM3QY02</accession>
<dbReference type="Proteomes" id="UP000813463">
    <property type="component" value="Chromosome 6"/>
</dbReference>